<reference evidence="1" key="2">
    <citation type="journal article" date="2015" name="Fish Shellfish Immunol.">
        <title>Early steps in the European eel (Anguilla anguilla)-Vibrio vulnificus interaction in the gills: Role of the RtxA13 toxin.</title>
        <authorList>
            <person name="Callol A."/>
            <person name="Pajuelo D."/>
            <person name="Ebbesson L."/>
            <person name="Teles M."/>
            <person name="MacKenzie S."/>
            <person name="Amaro C."/>
        </authorList>
    </citation>
    <scope>NUCLEOTIDE SEQUENCE</scope>
</reference>
<accession>A0A0E9RBN6</accession>
<dbReference type="AlphaFoldDB" id="A0A0E9RBN6"/>
<protein>
    <submittedName>
        <fullName evidence="1">Uncharacterized protein</fullName>
    </submittedName>
</protein>
<organism evidence="1">
    <name type="scientific">Anguilla anguilla</name>
    <name type="common">European freshwater eel</name>
    <name type="synonym">Muraena anguilla</name>
    <dbReference type="NCBI Taxonomy" id="7936"/>
    <lineage>
        <taxon>Eukaryota</taxon>
        <taxon>Metazoa</taxon>
        <taxon>Chordata</taxon>
        <taxon>Craniata</taxon>
        <taxon>Vertebrata</taxon>
        <taxon>Euteleostomi</taxon>
        <taxon>Actinopterygii</taxon>
        <taxon>Neopterygii</taxon>
        <taxon>Teleostei</taxon>
        <taxon>Anguilliformes</taxon>
        <taxon>Anguillidae</taxon>
        <taxon>Anguilla</taxon>
    </lineage>
</organism>
<sequence length="44" mass="4676">MFVTCVFCRSSVNKIQTLSSLCLSVLRTQGGGLTLIALCYCSAS</sequence>
<dbReference type="EMBL" id="GBXM01082849">
    <property type="protein sequence ID" value="JAH25728.1"/>
    <property type="molecule type" value="Transcribed_RNA"/>
</dbReference>
<name>A0A0E9RBN6_ANGAN</name>
<reference evidence="1" key="1">
    <citation type="submission" date="2014-11" db="EMBL/GenBank/DDBJ databases">
        <authorList>
            <person name="Amaro Gonzalez C."/>
        </authorList>
    </citation>
    <scope>NUCLEOTIDE SEQUENCE</scope>
</reference>
<proteinExistence type="predicted"/>
<evidence type="ECO:0000313" key="1">
    <source>
        <dbReference type="EMBL" id="JAH25728.1"/>
    </source>
</evidence>